<proteinExistence type="predicted"/>
<sequence length="308" mass="36390">METFKKGIGLVAIIFGISIIRKNANIFSAVSAPYIIVYLVFSVVLLRTLRYMEYNKSSMDINKINLKYSAIITTLSLTISMKPIREFIFNLLYQIHNFIINMLFYLLSWPLLGIGYVMQFIVYFVKKIISTNARQQVSINVSGPPFEDIREINRTDIIEFLMKNKLVNTLLQIIIFTVVIWLLIRIFGRQFQLKQEEEEYTESRDFIIEKNKNSYIRGIPIIFSKNTPVDYVRAYYLKYLKMCQAKKIDIKNSDTTLQINDKAKEYFDSNIIENIREIYIKVRYGGWSPDNTVKKEFYQLFKSLTKHR</sequence>
<gene>
    <name evidence="2" type="ORF">FWJ32_08010</name>
</gene>
<dbReference type="AlphaFoldDB" id="A0A5D8QAY6"/>
<keyword evidence="3" id="KW-1185">Reference proteome</keyword>
<keyword evidence="1" id="KW-0812">Transmembrane</keyword>
<keyword evidence="1" id="KW-0472">Membrane</keyword>
<evidence type="ECO:0000256" key="1">
    <source>
        <dbReference type="SAM" id="Phobius"/>
    </source>
</evidence>
<accession>A0A5D8QAY6</accession>
<dbReference type="Proteomes" id="UP000322976">
    <property type="component" value="Unassembled WGS sequence"/>
</dbReference>
<name>A0A5D8QAY6_9THEO</name>
<reference evidence="2 3" key="1">
    <citation type="submission" date="2019-08" db="EMBL/GenBank/DDBJ databases">
        <title>Calorimonas adulescens gen. nov., sp. nov., an anaerobic thermophilic bacterium from Sakhalin hot spring.</title>
        <authorList>
            <person name="Khomyakova M.A."/>
            <person name="Merkel A.Y."/>
            <person name="Novikov A."/>
            <person name="Bonch-Osmolovskaya E.A."/>
            <person name="Slobodkin A.I."/>
        </authorList>
    </citation>
    <scope>NUCLEOTIDE SEQUENCE [LARGE SCALE GENOMIC DNA]</scope>
    <source>
        <strain evidence="2 3">A05MB</strain>
    </source>
</reference>
<feature type="transmembrane region" description="Helical" evidence="1">
    <location>
        <begin position="166"/>
        <end position="184"/>
    </location>
</feature>
<organism evidence="2 3">
    <name type="scientific">Calorimonas adulescens</name>
    <dbReference type="NCBI Taxonomy" id="2606906"/>
    <lineage>
        <taxon>Bacteria</taxon>
        <taxon>Bacillati</taxon>
        <taxon>Bacillota</taxon>
        <taxon>Clostridia</taxon>
        <taxon>Thermoanaerobacterales</taxon>
        <taxon>Thermoanaerobacteraceae</taxon>
        <taxon>Calorimonas</taxon>
    </lineage>
</organism>
<feature type="transmembrane region" description="Helical" evidence="1">
    <location>
        <begin position="7"/>
        <end position="24"/>
    </location>
</feature>
<feature type="transmembrane region" description="Helical" evidence="1">
    <location>
        <begin position="30"/>
        <end position="46"/>
    </location>
</feature>
<feature type="transmembrane region" description="Helical" evidence="1">
    <location>
        <begin position="66"/>
        <end position="84"/>
    </location>
</feature>
<protein>
    <recommendedName>
        <fullName evidence="4">DUF4129 domain-containing protein</fullName>
    </recommendedName>
</protein>
<evidence type="ECO:0000313" key="2">
    <source>
        <dbReference type="EMBL" id="TZE81681.1"/>
    </source>
</evidence>
<comment type="caution">
    <text evidence="2">The sequence shown here is derived from an EMBL/GenBank/DDBJ whole genome shotgun (WGS) entry which is preliminary data.</text>
</comment>
<dbReference type="EMBL" id="VTPS01000011">
    <property type="protein sequence ID" value="TZE81681.1"/>
    <property type="molecule type" value="Genomic_DNA"/>
</dbReference>
<evidence type="ECO:0000313" key="3">
    <source>
        <dbReference type="Proteomes" id="UP000322976"/>
    </source>
</evidence>
<evidence type="ECO:0008006" key="4">
    <source>
        <dbReference type="Google" id="ProtNLM"/>
    </source>
</evidence>
<feature type="transmembrane region" description="Helical" evidence="1">
    <location>
        <begin position="104"/>
        <end position="125"/>
    </location>
</feature>
<keyword evidence="1" id="KW-1133">Transmembrane helix</keyword>